<organism evidence="10 11">
    <name type="scientific">Blautia luti</name>
    <dbReference type="NCBI Taxonomy" id="89014"/>
    <lineage>
        <taxon>Bacteria</taxon>
        <taxon>Bacillati</taxon>
        <taxon>Bacillota</taxon>
        <taxon>Clostridia</taxon>
        <taxon>Lachnospirales</taxon>
        <taxon>Lachnospiraceae</taxon>
        <taxon>Blautia</taxon>
    </lineage>
</organism>
<evidence type="ECO:0000256" key="2">
    <source>
        <dbReference type="ARBA" id="ARBA00022679"/>
    </source>
</evidence>
<feature type="region of interest" description="Disordered" evidence="7">
    <location>
        <begin position="36"/>
        <end position="140"/>
    </location>
</feature>
<feature type="active site" description="Nucleophile" evidence="6">
    <location>
        <position position="916"/>
    </location>
</feature>
<feature type="compositionally biased region" description="Basic and acidic residues" evidence="7">
    <location>
        <begin position="195"/>
        <end position="212"/>
    </location>
</feature>
<dbReference type="PANTHER" id="PTHR30582:SF2">
    <property type="entry name" value="L,D-TRANSPEPTIDASE YCIB-RELATED"/>
    <property type="match status" value="1"/>
</dbReference>
<keyword evidence="2" id="KW-0808">Transferase</keyword>
<protein>
    <submittedName>
        <fullName evidence="10">L,D-transpeptidase catalytic domain</fullName>
    </submittedName>
</protein>
<evidence type="ECO:0000256" key="1">
    <source>
        <dbReference type="ARBA" id="ARBA00004752"/>
    </source>
</evidence>
<feature type="compositionally biased region" description="Low complexity" evidence="7">
    <location>
        <begin position="265"/>
        <end position="295"/>
    </location>
</feature>
<dbReference type="GO" id="GO:0018104">
    <property type="term" value="P:peptidoglycan-protein cross-linking"/>
    <property type="evidence" value="ECO:0007669"/>
    <property type="project" value="TreeGrafter"/>
</dbReference>
<feature type="signal peptide" evidence="8">
    <location>
        <begin position="1"/>
        <end position="24"/>
    </location>
</feature>
<dbReference type="Gene3D" id="2.10.270.10">
    <property type="entry name" value="Cholin Binding"/>
    <property type="match status" value="3"/>
</dbReference>
<reference evidence="10 11" key="1">
    <citation type="submission" date="2019-07" db="EMBL/GenBank/DDBJ databases">
        <authorList>
            <person name="Hibberd C M."/>
            <person name="Gehrig L. J."/>
            <person name="Chang H.-W."/>
            <person name="Venkatesh S."/>
        </authorList>
    </citation>
    <scope>NUCLEOTIDE SEQUENCE [LARGE SCALE GENOMIC DNA]</scope>
    <source>
        <strain evidence="10">Blautia_luti_SSTS_Bg7063</strain>
    </source>
</reference>
<feature type="region of interest" description="Disordered" evidence="7">
    <location>
        <begin position="182"/>
        <end position="307"/>
    </location>
</feature>
<feature type="compositionally biased region" description="Acidic residues" evidence="7">
    <location>
        <begin position="59"/>
        <end position="76"/>
    </location>
</feature>
<dbReference type="SUPFAM" id="SSF141523">
    <property type="entry name" value="L,D-transpeptidase catalytic domain-like"/>
    <property type="match status" value="1"/>
</dbReference>
<dbReference type="GO" id="GO:0005576">
    <property type="term" value="C:extracellular region"/>
    <property type="evidence" value="ECO:0007669"/>
    <property type="project" value="TreeGrafter"/>
</dbReference>
<comment type="pathway">
    <text evidence="1 6">Cell wall biogenesis; peptidoglycan biosynthesis.</text>
</comment>
<dbReference type="Gene3D" id="2.40.440.10">
    <property type="entry name" value="L,D-transpeptidase catalytic domain-like"/>
    <property type="match status" value="1"/>
</dbReference>
<feature type="compositionally biased region" description="Acidic residues" evidence="7">
    <location>
        <begin position="118"/>
        <end position="127"/>
    </location>
</feature>
<evidence type="ECO:0000313" key="11">
    <source>
        <dbReference type="Proteomes" id="UP000408482"/>
    </source>
</evidence>
<dbReference type="AlphaFoldDB" id="A0A564W5J3"/>
<dbReference type="InterPro" id="IPR005490">
    <property type="entry name" value="LD_TPept_cat_dom"/>
</dbReference>
<dbReference type="GO" id="GO:0016740">
    <property type="term" value="F:transferase activity"/>
    <property type="evidence" value="ECO:0007669"/>
    <property type="project" value="UniProtKB-KW"/>
</dbReference>
<dbReference type="PANTHER" id="PTHR30582">
    <property type="entry name" value="L,D-TRANSPEPTIDASE"/>
    <property type="match status" value="1"/>
</dbReference>
<dbReference type="SUPFAM" id="SSF69360">
    <property type="entry name" value="Cell wall binding repeat"/>
    <property type="match status" value="2"/>
</dbReference>
<keyword evidence="5 6" id="KW-0961">Cell wall biogenesis/degradation</keyword>
<feature type="active site" description="Proton donor/acceptor" evidence="6">
    <location>
        <position position="888"/>
    </location>
</feature>
<evidence type="ECO:0000256" key="5">
    <source>
        <dbReference type="ARBA" id="ARBA00023316"/>
    </source>
</evidence>
<dbReference type="EMBL" id="CABHNW010000086">
    <property type="protein sequence ID" value="VUX39262.1"/>
    <property type="molecule type" value="Genomic_DNA"/>
</dbReference>
<evidence type="ECO:0000256" key="4">
    <source>
        <dbReference type="ARBA" id="ARBA00022984"/>
    </source>
</evidence>
<keyword evidence="8" id="KW-0732">Signal</keyword>
<dbReference type="GO" id="GO:0071555">
    <property type="term" value="P:cell wall organization"/>
    <property type="evidence" value="ECO:0007669"/>
    <property type="project" value="UniProtKB-UniRule"/>
</dbReference>
<dbReference type="GO" id="GO:0071972">
    <property type="term" value="F:peptidoglycan L,D-transpeptidase activity"/>
    <property type="evidence" value="ECO:0007669"/>
    <property type="project" value="TreeGrafter"/>
</dbReference>
<keyword evidence="11" id="KW-1185">Reference proteome</keyword>
<dbReference type="PROSITE" id="PS52029">
    <property type="entry name" value="LD_TPASE"/>
    <property type="match status" value="1"/>
</dbReference>
<dbReference type="InterPro" id="IPR038063">
    <property type="entry name" value="Transpep_catalytic_dom"/>
</dbReference>
<evidence type="ECO:0000256" key="8">
    <source>
        <dbReference type="SAM" id="SignalP"/>
    </source>
</evidence>
<feature type="chain" id="PRO_5022134291" evidence="8">
    <location>
        <begin position="25"/>
        <end position="976"/>
    </location>
</feature>
<feature type="compositionally biased region" description="Acidic residues" evidence="7">
    <location>
        <begin position="246"/>
        <end position="259"/>
    </location>
</feature>
<accession>A0A564W5J3</accession>
<dbReference type="CDD" id="cd16913">
    <property type="entry name" value="YkuD_like"/>
    <property type="match status" value="1"/>
</dbReference>
<feature type="domain" description="L,D-TPase catalytic" evidence="9">
    <location>
        <begin position="812"/>
        <end position="939"/>
    </location>
</feature>
<sequence>MKRRVVAIFLSLTLCMGGTLEAGAAALGSTDVQMAAETAGDPAEDVFSDAAGTTVQQPETEEDQAGITDSSEETPAEPENPAETPDVIETPEITETPETTEAPGTTETPEATEAPDAITEDSTDPGDDFSAGDAPSADTTVQNKVENNTAEETFATGASLVNGVVVAKTSDWVSANGFYRLRKKKVTASAAPEGKAPEDPAESREEEQKTTVDETDAAVQEVQQTEELPDGAAESEQAQVLQNEPAEGEQETAAEEGAAEEVSTEKVSVAEASAETASADVVSAEETSAETAPAETETEPETSESVDNAETLALDEGNASQVSETGSIEDNYFTAQDGLLKINTNGHEGYYLFNEDGYLVTGRMTREPGEAGYTGTQKTEWYFLESSKASLYSDSTGKAITPWTSNLGQQKRNYWLWTGTVFRYYNSQGDYKSIEAQNLAGKIKKIGNAYYTLMRNGKPRTGILKLTTGSTTYQYYFQPASKAGEIPGKLFYGGWTYVLNSKNQKRFIYCSPKAATRGQIMKHGVYVSPVMSKKYRYMLNASGYVMTNTMAKAQNNAYYVSDSKGRIITKKLVKYKGSRYYFGDNGQRVSWRNCWHGCPGASNKIYYFGGTAGKVVEKYGWQKVTDAKGQFFGWFYFDKNGNHYKSQMITNKSSKKSYYFNSTGQLATGKTKIGKNYYFFATSDANTHRGWMYKSTLVRYQNQWYYAGGNGVLKKSGWQKVGKYWYYLQNYTVVTNKSMKRGSVNGYLDSQGRFSTGWVIVSDYYDQVRYIDPDSGSRYLTNTSRWINGKLYYFDKNGYRRNDVSSIYGGPYYLEVDKTNGVMTVYTNSSKTIPVKTIRVSVGLAGTPTWDGTYRLTRSLRWQPLMGPSWGQYGTHVDGCGQGGIFIHSVAGSTRSVYNLPAGEYLKLGQPASHGCIRACVADAKWVYENCNGSTIHIYSSGNYVNNEAFKGPLGRRPLATFRGAGNFDPTDPEVP</sequence>
<dbReference type="GO" id="GO:0008360">
    <property type="term" value="P:regulation of cell shape"/>
    <property type="evidence" value="ECO:0007669"/>
    <property type="project" value="UniProtKB-UniRule"/>
</dbReference>
<evidence type="ECO:0000256" key="6">
    <source>
        <dbReference type="PROSITE-ProRule" id="PRU01373"/>
    </source>
</evidence>
<proteinExistence type="predicted"/>
<keyword evidence="3 6" id="KW-0133">Cell shape</keyword>
<dbReference type="UniPathway" id="UPA00219"/>
<dbReference type="Proteomes" id="UP000408482">
    <property type="component" value="Unassembled WGS sequence"/>
</dbReference>
<gene>
    <name evidence="10" type="ORF">RSSSTS7063_03549</name>
</gene>
<dbReference type="RefSeq" id="WP_144093933.1">
    <property type="nucleotide sequence ID" value="NZ_CABHMX010000034.1"/>
</dbReference>
<evidence type="ECO:0000313" key="10">
    <source>
        <dbReference type="EMBL" id="VUX39262.1"/>
    </source>
</evidence>
<dbReference type="Pfam" id="PF03734">
    <property type="entry name" value="YkuD"/>
    <property type="match status" value="1"/>
</dbReference>
<dbReference type="InterPro" id="IPR050979">
    <property type="entry name" value="LD-transpeptidase"/>
</dbReference>
<keyword evidence="4 6" id="KW-0573">Peptidoglycan synthesis</keyword>
<evidence type="ECO:0000259" key="9">
    <source>
        <dbReference type="PROSITE" id="PS52029"/>
    </source>
</evidence>
<evidence type="ECO:0000256" key="3">
    <source>
        <dbReference type="ARBA" id="ARBA00022960"/>
    </source>
</evidence>
<name>A0A564W5J3_9FIRM</name>
<feature type="compositionally biased region" description="Low complexity" evidence="7">
    <location>
        <begin position="77"/>
        <end position="117"/>
    </location>
</feature>
<evidence type="ECO:0000256" key="7">
    <source>
        <dbReference type="SAM" id="MobiDB-lite"/>
    </source>
</evidence>